<dbReference type="AlphaFoldDB" id="A0A699Z945"/>
<organism evidence="7 9">
    <name type="scientific">Haematococcus lacustris</name>
    <name type="common">Green alga</name>
    <name type="synonym">Haematococcus pluvialis</name>
    <dbReference type="NCBI Taxonomy" id="44745"/>
    <lineage>
        <taxon>Eukaryota</taxon>
        <taxon>Viridiplantae</taxon>
        <taxon>Chlorophyta</taxon>
        <taxon>core chlorophytes</taxon>
        <taxon>Chlorophyceae</taxon>
        <taxon>CS clade</taxon>
        <taxon>Chlamydomonadales</taxon>
        <taxon>Haematococcaceae</taxon>
        <taxon>Haematococcus</taxon>
    </lineage>
</organism>
<dbReference type="SUPFAM" id="SSF50129">
    <property type="entry name" value="GroES-like"/>
    <property type="match status" value="1"/>
</dbReference>
<proteinExistence type="inferred from homology"/>
<dbReference type="GO" id="GO:0051082">
    <property type="term" value="F:unfolded protein binding"/>
    <property type="evidence" value="ECO:0007669"/>
    <property type="project" value="TreeGrafter"/>
</dbReference>
<dbReference type="GO" id="GO:0051087">
    <property type="term" value="F:protein-folding chaperone binding"/>
    <property type="evidence" value="ECO:0007669"/>
    <property type="project" value="TreeGrafter"/>
</dbReference>
<evidence type="ECO:0000256" key="3">
    <source>
        <dbReference type="ARBA" id="ARBA00053355"/>
    </source>
</evidence>
<comment type="function">
    <text evidence="3">Seems to function only as a co-chaperone, along with cpn60, and in certain cases is essential for the discharge of biologically active proteins from cpn60.</text>
</comment>
<protein>
    <recommendedName>
        <fullName evidence="5">Protein groES</fullName>
    </recommendedName>
</protein>
<dbReference type="HAMAP" id="MF_00580">
    <property type="entry name" value="CH10"/>
    <property type="match status" value="1"/>
</dbReference>
<dbReference type="FunFam" id="2.30.33.40:FF:000002">
    <property type="entry name" value="10 kDa chaperonin, mitochondrial"/>
    <property type="match status" value="1"/>
</dbReference>
<dbReference type="PANTHER" id="PTHR10772:SF0">
    <property type="entry name" value="10 KDA HEAT SHOCK PROTEIN, MITOCHONDRIAL"/>
    <property type="match status" value="1"/>
</dbReference>
<dbReference type="Proteomes" id="UP000485058">
    <property type="component" value="Unassembled WGS sequence"/>
</dbReference>
<evidence type="ECO:0000256" key="2">
    <source>
        <dbReference type="ARBA" id="ARBA00023186"/>
    </source>
</evidence>
<dbReference type="PROSITE" id="PS00681">
    <property type="entry name" value="CHAPERONINS_CPN10"/>
    <property type="match status" value="1"/>
</dbReference>
<evidence type="ECO:0000313" key="9">
    <source>
        <dbReference type="Proteomes" id="UP000485058"/>
    </source>
</evidence>
<dbReference type="EMBL" id="BLLF01001341">
    <property type="protein sequence ID" value="GFH18701.1"/>
    <property type="molecule type" value="Genomic_DNA"/>
</dbReference>
<dbReference type="EMBL" id="BLLF01004124">
    <property type="protein sequence ID" value="GFH28974.1"/>
    <property type="molecule type" value="Genomic_DNA"/>
</dbReference>
<dbReference type="GO" id="GO:0005739">
    <property type="term" value="C:mitochondrion"/>
    <property type="evidence" value="ECO:0007669"/>
    <property type="project" value="UniProtKB-ARBA"/>
</dbReference>
<dbReference type="SMART" id="SM00883">
    <property type="entry name" value="Cpn10"/>
    <property type="match status" value="1"/>
</dbReference>
<keyword evidence="9" id="KW-1185">Reference proteome</keyword>
<reference evidence="7 9" key="1">
    <citation type="submission" date="2020-02" db="EMBL/GenBank/DDBJ databases">
        <title>Draft genome sequence of Haematococcus lacustris strain NIES-144.</title>
        <authorList>
            <person name="Morimoto D."/>
            <person name="Nakagawa S."/>
            <person name="Yoshida T."/>
            <person name="Sawayama S."/>
        </authorList>
    </citation>
    <scope>NUCLEOTIDE SEQUENCE [LARGE SCALE GENOMIC DNA]</scope>
    <source>
        <strain evidence="7 9">NIES-144</strain>
    </source>
</reference>
<evidence type="ECO:0000256" key="1">
    <source>
        <dbReference type="ARBA" id="ARBA00006975"/>
    </source>
</evidence>
<dbReference type="InterPro" id="IPR037124">
    <property type="entry name" value="Chaperonin_GroES_sf"/>
</dbReference>
<dbReference type="InterPro" id="IPR011032">
    <property type="entry name" value="GroES-like_sf"/>
</dbReference>
<evidence type="ECO:0000313" key="7">
    <source>
        <dbReference type="EMBL" id="GFH18701.1"/>
    </source>
</evidence>
<comment type="caution">
    <text evidence="7">The sequence shown here is derived from an EMBL/GenBank/DDBJ whole genome shotgun (WGS) entry which is preliminary data.</text>
</comment>
<dbReference type="GO" id="GO:0046872">
    <property type="term" value="F:metal ion binding"/>
    <property type="evidence" value="ECO:0007669"/>
    <property type="project" value="TreeGrafter"/>
</dbReference>
<name>A0A699Z945_HAELA</name>
<dbReference type="GO" id="GO:0044183">
    <property type="term" value="F:protein folding chaperone"/>
    <property type="evidence" value="ECO:0007669"/>
    <property type="project" value="InterPro"/>
</dbReference>
<dbReference type="CDD" id="cd00320">
    <property type="entry name" value="cpn10"/>
    <property type="match status" value="1"/>
</dbReference>
<keyword evidence="2 6" id="KW-0143">Chaperone</keyword>
<evidence type="ECO:0000256" key="5">
    <source>
        <dbReference type="ARBA" id="ARBA00083733"/>
    </source>
</evidence>
<evidence type="ECO:0000256" key="4">
    <source>
        <dbReference type="ARBA" id="ARBA00062160"/>
    </source>
</evidence>
<dbReference type="PANTHER" id="PTHR10772">
    <property type="entry name" value="10 KDA HEAT SHOCK PROTEIN"/>
    <property type="match status" value="1"/>
</dbReference>
<dbReference type="GO" id="GO:0005524">
    <property type="term" value="F:ATP binding"/>
    <property type="evidence" value="ECO:0007669"/>
    <property type="project" value="InterPro"/>
</dbReference>
<gene>
    <name evidence="7" type="ORF">HaLaN_15549</name>
    <name evidence="8" type="ORF">HaLaN_27553</name>
</gene>
<comment type="subunit">
    <text evidence="4">Forms stable complexes with CPN60 in the presence of ATP.</text>
</comment>
<sequence>MAARKLIPLLDRVLVEKVQAVTKTSGGLLLPETALPKVNEGLVLAVGPGRRGKDGDVVPVSVKEGDKVLLPEYGGSMVKLGGPDNKEVFLYRDEELLGVLTD</sequence>
<dbReference type="Gene3D" id="2.30.33.40">
    <property type="entry name" value="GroES chaperonin"/>
    <property type="match status" value="1"/>
</dbReference>
<evidence type="ECO:0000313" key="8">
    <source>
        <dbReference type="EMBL" id="GFH28974.1"/>
    </source>
</evidence>
<dbReference type="Pfam" id="PF00166">
    <property type="entry name" value="Cpn10"/>
    <property type="match status" value="1"/>
</dbReference>
<comment type="similarity">
    <text evidence="1 6">Belongs to the GroES chaperonin family.</text>
</comment>
<dbReference type="InterPro" id="IPR020818">
    <property type="entry name" value="Chaperonin_GroES"/>
</dbReference>
<dbReference type="PRINTS" id="PR00297">
    <property type="entry name" value="CHAPERONIN10"/>
</dbReference>
<accession>A0A699Z945</accession>
<evidence type="ECO:0000256" key="6">
    <source>
        <dbReference type="RuleBase" id="RU003479"/>
    </source>
</evidence>
<dbReference type="InterPro" id="IPR018369">
    <property type="entry name" value="Chaprnonin_Cpn10_CS"/>
</dbReference>
<feature type="non-terminal residue" evidence="7">
    <location>
        <position position="1"/>
    </location>
</feature>